<accession>A0A6P2CBB3</accession>
<comment type="caution">
    <text evidence="1">The sequence shown here is derived from an EMBL/GenBank/DDBJ whole genome shotgun (WGS) entry which is preliminary data.</text>
</comment>
<proteinExistence type="predicted"/>
<dbReference type="AlphaFoldDB" id="A0A6P2CBB3"/>
<evidence type="ECO:0000313" key="2">
    <source>
        <dbReference type="Proteomes" id="UP000460272"/>
    </source>
</evidence>
<dbReference type="EMBL" id="RPFW01000001">
    <property type="protein sequence ID" value="TVZ06883.1"/>
    <property type="molecule type" value="Genomic_DNA"/>
</dbReference>
<dbReference type="Proteomes" id="UP000460272">
    <property type="component" value="Unassembled WGS sequence"/>
</dbReference>
<keyword evidence="2" id="KW-1185">Reference proteome</keyword>
<name>A0A6P2CBB3_9ACTN</name>
<dbReference type="RefSeq" id="WP_145851639.1">
    <property type="nucleotide sequence ID" value="NZ_RPFW01000001.1"/>
</dbReference>
<dbReference type="OrthoDB" id="4630055at2"/>
<protein>
    <submittedName>
        <fullName evidence="1">Uncharacterized protein</fullName>
    </submittedName>
</protein>
<reference evidence="1 2" key="1">
    <citation type="submission" date="2018-11" db="EMBL/GenBank/DDBJ databases">
        <title>Trebonia kvetii gen.nov., sp.nov., a novel acidophilic actinobacterium, and proposal of the new actinobacterial family Treboniaceae fam. nov.</title>
        <authorList>
            <person name="Rapoport D."/>
            <person name="Sagova-Mareckova M."/>
            <person name="Sedlacek I."/>
            <person name="Provaznik J."/>
            <person name="Kralova S."/>
            <person name="Pavlinic D."/>
            <person name="Benes V."/>
            <person name="Kopecky J."/>
        </authorList>
    </citation>
    <scope>NUCLEOTIDE SEQUENCE [LARGE SCALE GENOMIC DNA]</scope>
    <source>
        <strain evidence="1 2">15Tr583</strain>
    </source>
</reference>
<organism evidence="1 2">
    <name type="scientific">Trebonia kvetii</name>
    <dbReference type="NCBI Taxonomy" id="2480626"/>
    <lineage>
        <taxon>Bacteria</taxon>
        <taxon>Bacillati</taxon>
        <taxon>Actinomycetota</taxon>
        <taxon>Actinomycetes</taxon>
        <taxon>Streptosporangiales</taxon>
        <taxon>Treboniaceae</taxon>
        <taxon>Trebonia</taxon>
    </lineage>
</organism>
<evidence type="ECO:0000313" key="1">
    <source>
        <dbReference type="EMBL" id="TVZ06883.1"/>
    </source>
</evidence>
<sequence length="168" mass="17798">MGSTLELDGSPVLWPRRFGDGILARVFGASLDTLLAVGCSPESSRLLTARARQLASLPERTSVARSWEHLLRVAQRAPQGRRTGSFAAAAAVPVRAERIVSAEPAIRDLISRLAAPLPVPARGVAMARLLLSDATGPVYSRRSRVDLTAEVEAAATQLDPALPLMPSA</sequence>
<gene>
    <name evidence="1" type="ORF">EAS64_05955</name>
</gene>